<evidence type="ECO:0000313" key="1">
    <source>
        <dbReference type="EMBL" id="VAV95890.1"/>
    </source>
</evidence>
<feature type="non-terminal residue" evidence="1">
    <location>
        <position position="55"/>
    </location>
</feature>
<dbReference type="EMBL" id="UOEE01000212">
    <property type="protein sequence ID" value="VAV95890.1"/>
    <property type="molecule type" value="Genomic_DNA"/>
</dbReference>
<proteinExistence type="predicted"/>
<organism evidence="1">
    <name type="scientific">hydrothermal vent metagenome</name>
    <dbReference type="NCBI Taxonomy" id="652676"/>
    <lineage>
        <taxon>unclassified sequences</taxon>
        <taxon>metagenomes</taxon>
        <taxon>ecological metagenomes</taxon>
    </lineage>
</organism>
<gene>
    <name evidence="1" type="ORF">MNBD_ALPHA06-45</name>
</gene>
<reference evidence="1" key="1">
    <citation type="submission" date="2018-06" db="EMBL/GenBank/DDBJ databases">
        <authorList>
            <person name="Zhirakovskaya E."/>
        </authorList>
    </citation>
    <scope>NUCLEOTIDE SEQUENCE</scope>
</reference>
<protein>
    <submittedName>
        <fullName evidence="1">Uncharacterized protein</fullName>
    </submittedName>
</protein>
<name>A0A3B0RR74_9ZZZZ</name>
<dbReference type="AlphaFoldDB" id="A0A3B0RR74"/>
<accession>A0A3B0RR74</accession>
<sequence length="55" mass="6227">MLNRTVVALVADPFFSLSFIWQTCKTVYPNTNGVGMSQTKMEQAQHILQRTFGYG</sequence>